<evidence type="ECO:0000313" key="1">
    <source>
        <dbReference type="EMBL" id="TYH33425.1"/>
    </source>
</evidence>
<gene>
    <name evidence="1" type="ORF">ES332_D13G058100v1</name>
</gene>
<proteinExistence type="predicted"/>
<protein>
    <submittedName>
        <fullName evidence="1">Uncharacterized protein</fullName>
    </submittedName>
</protein>
<organism evidence="1 2">
    <name type="scientific">Gossypium tomentosum</name>
    <name type="common">Hawaiian cotton</name>
    <name type="synonym">Gossypium sandvicense</name>
    <dbReference type="NCBI Taxonomy" id="34277"/>
    <lineage>
        <taxon>Eukaryota</taxon>
        <taxon>Viridiplantae</taxon>
        <taxon>Streptophyta</taxon>
        <taxon>Embryophyta</taxon>
        <taxon>Tracheophyta</taxon>
        <taxon>Spermatophyta</taxon>
        <taxon>Magnoliopsida</taxon>
        <taxon>eudicotyledons</taxon>
        <taxon>Gunneridae</taxon>
        <taxon>Pentapetalae</taxon>
        <taxon>rosids</taxon>
        <taxon>malvids</taxon>
        <taxon>Malvales</taxon>
        <taxon>Malvaceae</taxon>
        <taxon>Malvoideae</taxon>
        <taxon>Gossypium</taxon>
    </lineage>
</organism>
<sequence>MECFVHHDSCSDRNRWVLNVACLRRHAGCSLIVNYTSPVENWRLPLILLPSGESFRCSEDVHKLHQLSRTYHFEMELNSFLICQVSTILNNLRVLQFISAFSSGKKAWDHG</sequence>
<accession>A0A5D2HT40</accession>
<evidence type="ECO:0000313" key="2">
    <source>
        <dbReference type="Proteomes" id="UP000322667"/>
    </source>
</evidence>
<reference evidence="1 2" key="1">
    <citation type="submission" date="2019-07" db="EMBL/GenBank/DDBJ databases">
        <title>WGS assembly of Gossypium tomentosum.</title>
        <authorList>
            <person name="Chen Z.J."/>
            <person name="Sreedasyam A."/>
            <person name="Ando A."/>
            <person name="Song Q."/>
            <person name="De L."/>
            <person name="Hulse-Kemp A."/>
            <person name="Ding M."/>
            <person name="Ye W."/>
            <person name="Kirkbride R."/>
            <person name="Jenkins J."/>
            <person name="Plott C."/>
            <person name="Lovell J."/>
            <person name="Lin Y.-M."/>
            <person name="Vaughn R."/>
            <person name="Liu B."/>
            <person name="Li W."/>
            <person name="Simpson S."/>
            <person name="Scheffler B."/>
            <person name="Saski C."/>
            <person name="Grover C."/>
            <person name="Hu G."/>
            <person name="Conover J."/>
            <person name="Carlson J."/>
            <person name="Shu S."/>
            <person name="Boston L."/>
            <person name="Williams M."/>
            <person name="Peterson D."/>
            <person name="Mcgee K."/>
            <person name="Jones D."/>
            <person name="Wendel J."/>
            <person name="Stelly D."/>
            <person name="Grimwood J."/>
            <person name="Schmutz J."/>
        </authorList>
    </citation>
    <scope>NUCLEOTIDE SEQUENCE [LARGE SCALE GENOMIC DNA]</scope>
    <source>
        <strain evidence="1">7179.01</strain>
    </source>
</reference>
<keyword evidence="2" id="KW-1185">Reference proteome</keyword>
<dbReference type="EMBL" id="CM017635">
    <property type="protein sequence ID" value="TYH33425.1"/>
    <property type="molecule type" value="Genomic_DNA"/>
</dbReference>
<dbReference type="Proteomes" id="UP000322667">
    <property type="component" value="Chromosome D13"/>
</dbReference>
<dbReference type="AlphaFoldDB" id="A0A5D2HT40"/>
<name>A0A5D2HT40_GOSTO</name>